<dbReference type="EMBL" id="CM000833">
    <property type="protein sequence ID" value="EET05194.1"/>
    <property type="molecule type" value="Genomic_DNA"/>
</dbReference>
<dbReference type="RefSeq" id="WP_004523296.1">
    <property type="nucleotide sequence ID" value="NZ_CM000833.1"/>
</dbReference>
<feature type="compositionally biased region" description="Basic and acidic residues" evidence="1">
    <location>
        <begin position="41"/>
        <end position="50"/>
    </location>
</feature>
<name>A0A0E1VYE6_BURPE</name>
<dbReference type="HOGENOM" id="CLU_137797_0_0_4"/>
<dbReference type="GeneID" id="93064794"/>
<reference evidence="2" key="1">
    <citation type="submission" date="2009-05" db="EMBL/GenBank/DDBJ databases">
        <authorList>
            <person name="Harkins D.M."/>
            <person name="DeShazer D."/>
            <person name="Woods D.E."/>
            <person name="Brinkac L.M."/>
            <person name="Brown K.A."/>
            <person name="Hung G.C."/>
            <person name="Tuanyok A."/>
            <person name="Zhang B."/>
            <person name="Nierman W.C."/>
        </authorList>
    </citation>
    <scope>NUCLEOTIDE SEQUENCE [LARGE SCALE GENOMIC DNA]</scope>
    <source>
        <strain evidence="2">1710a</strain>
    </source>
</reference>
<accession>A0A0E1VYE6</accession>
<proteinExistence type="predicted"/>
<organism evidence="2">
    <name type="scientific">Burkholderia pseudomallei 1710a</name>
    <dbReference type="NCBI Taxonomy" id="320371"/>
    <lineage>
        <taxon>Bacteria</taxon>
        <taxon>Pseudomonadati</taxon>
        <taxon>Pseudomonadota</taxon>
        <taxon>Betaproteobacteria</taxon>
        <taxon>Burkholderiales</taxon>
        <taxon>Burkholderiaceae</taxon>
        <taxon>Burkholderia</taxon>
        <taxon>pseudomallei group</taxon>
    </lineage>
</organism>
<evidence type="ECO:0000256" key="1">
    <source>
        <dbReference type="SAM" id="MobiDB-lite"/>
    </source>
</evidence>
<sequence length="166" mass="18138">MHDEARALRARTARAPRNRNEQIRTRGNRTTRGRQSSANDRAQRRMDARRVVRPSAGARCGWIATITHPRDDASQRGFEQMETGIGLARRLSRVARGAARRALSILTAGAGRAGYAVDARVASAGPLYIGAGWFLIGAAAARPGAAEFALFDDRFATTARHRKEET</sequence>
<dbReference type="AlphaFoldDB" id="A0A0E1VYE6"/>
<feature type="compositionally biased region" description="Basic residues" evidence="1">
    <location>
        <begin position="8"/>
        <end position="17"/>
    </location>
</feature>
<evidence type="ECO:0000313" key="2">
    <source>
        <dbReference type="EMBL" id="EET05194.1"/>
    </source>
</evidence>
<gene>
    <name evidence="2" type="ORF">BURPS1710A_A2359</name>
</gene>
<feature type="region of interest" description="Disordered" evidence="1">
    <location>
        <begin position="1"/>
        <end position="50"/>
    </location>
</feature>
<dbReference type="Proteomes" id="UP000001812">
    <property type="component" value="Chromosome II"/>
</dbReference>
<protein>
    <submittedName>
        <fullName evidence="2">Uncharacterized protein</fullName>
    </submittedName>
</protein>